<organism evidence="5 6">
    <name type="scientific">Sulfoacidibacillus ferrooxidans</name>
    <dbReference type="NCBI Taxonomy" id="2005001"/>
    <lineage>
        <taxon>Bacteria</taxon>
        <taxon>Bacillati</taxon>
        <taxon>Bacillota</taxon>
        <taxon>Bacilli</taxon>
        <taxon>Bacillales</taxon>
        <taxon>Alicyclobacillaceae</taxon>
        <taxon>Sulfoacidibacillus</taxon>
    </lineage>
</organism>
<feature type="transmembrane region" description="Helical" evidence="3">
    <location>
        <begin position="36"/>
        <end position="55"/>
    </location>
</feature>
<evidence type="ECO:0000256" key="3">
    <source>
        <dbReference type="SAM" id="Phobius"/>
    </source>
</evidence>
<proteinExistence type="predicted"/>
<sequence>MSRHQGMWWQSFSVFMARILPSQLLKTMIYTLKKKYVIGVVAIVFNSNGELLILHHTYRKEFLWRLPGGLKEATETPFETVVRELQEEANLQVEPLFLVALAQATISLDVAVLCKVVSEGEFVANPEVSARKWVDPREFMHQLPSEQQGFVVEALRLRALGIMNWGDHYE</sequence>
<feature type="domain" description="Nudix hydrolase" evidence="4">
    <location>
        <begin position="35"/>
        <end position="156"/>
    </location>
</feature>
<protein>
    <recommendedName>
        <fullName evidence="4">Nudix hydrolase domain-containing protein</fullName>
    </recommendedName>
</protein>
<dbReference type="PANTHER" id="PTHR43046:SF14">
    <property type="entry name" value="MUTT_NUDIX FAMILY PROTEIN"/>
    <property type="match status" value="1"/>
</dbReference>
<dbReference type="RefSeq" id="WP_241711623.1">
    <property type="nucleotide sequence ID" value="NZ_JALBUF010000001.1"/>
</dbReference>
<name>A0A9X2AAM5_9BACL</name>
<dbReference type="Gene3D" id="3.90.79.10">
    <property type="entry name" value="Nucleoside Triphosphate Pyrophosphohydrolase"/>
    <property type="match status" value="1"/>
</dbReference>
<dbReference type="CDD" id="cd02883">
    <property type="entry name" value="NUDIX_Hydrolase"/>
    <property type="match status" value="1"/>
</dbReference>
<gene>
    <name evidence="5" type="ORF">MM817_00254</name>
</gene>
<dbReference type="InterPro" id="IPR020084">
    <property type="entry name" value="NUDIX_hydrolase_CS"/>
</dbReference>
<dbReference type="GO" id="GO:0016787">
    <property type="term" value="F:hydrolase activity"/>
    <property type="evidence" value="ECO:0007669"/>
    <property type="project" value="UniProtKB-KW"/>
</dbReference>
<keyword evidence="2" id="KW-0378">Hydrolase</keyword>
<keyword evidence="3" id="KW-0812">Transmembrane</keyword>
<evidence type="ECO:0000256" key="1">
    <source>
        <dbReference type="ARBA" id="ARBA00001946"/>
    </source>
</evidence>
<accession>A0A9X2AAM5</accession>
<dbReference type="InterPro" id="IPR015797">
    <property type="entry name" value="NUDIX_hydrolase-like_dom_sf"/>
</dbReference>
<dbReference type="InterPro" id="IPR000086">
    <property type="entry name" value="NUDIX_hydrolase_dom"/>
</dbReference>
<comment type="caution">
    <text evidence="5">The sequence shown here is derived from an EMBL/GenBank/DDBJ whole genome shotgun (WGS) entry which is preliminary data.</text>
</comment>
<evidence type="ECO:0000313" key="6">
    <source>
        <dbReference type="Proteomes" id="UP001139263"/>
    </source>
</evidence>
<comment type="cofactor">
    <cofactor evidence="1">
        <name>Mg(2+)</name>
        <dbReference type="ChEBI" id="CHEBI:18420"/>
    </cofactor>
</comment>
<dbReference type="EMBL" id="JALBUF010000001">
    <property type="protein sequence ID" value="MCI0182003.1"/>
    <property type="molecule type" value="Genomic_DNA"/>
</dbReference>
<keyword evidence="3" id="KW-0472">Membrane</keyword>
<evidence type="ECO:0000313" key="5">
    <source>
        <dbReference type="EMBL" id="MCI0182003.1"/>
    </source>
</evidence>
<evidence type="ECO:0000259" key="4">
    <source>
        <dbReference type="PROSITE" id="PS51462"/>
    </source>
</evidence>
<dbReference type="PROSITE" id="PS51462">
    <property type="entry name" value="NUDIX"/>
    <property type="match status" value="1"/>
</dbReference>
<dbReference type="AlphaFoldDB" id="A0A9X2AAM5"/>
<dbReference type="Proteomes" id="UP001139263">
    <property type="component" value="Unassembled WGS sequence"/>
</dbReference>
<evidence type="ECO:0000256" key="2">
    <source>
        <dbReference type="ARBA" id="ARBA00022801"/>
    </source>
</evidence>
<dbReference type="PANTHER" id="PTHR43046">
    <property type="entry name" value="GDP-MANNOSE MANNOSYL HYDROLASE"/>
    <property type="match status" value="1"/>
</dbReference>
<dbReference type="Pfam" id="PF00293">
    <property type="entry name" value="NUDIX"/>
    <property type="match status" value="1"/>
</dbReference>
<dbReference type="PROSITE" id="PS00893">
    <property type="entry name" value="NUDIX_BOX"/>
    <property type="match status" value="1"/>
</dbReference>
<keyword evidence="3" id="KW-1133">Transmembrane helix</keyword>
<keyword evidence="6" id="KW-1185">Reference proteome</keyword>
<reference evidence="5" key="1">
    <citation type="submission" date="2022-03" db="EMBL/GenBank/DDBJ databases">
        <title>Draft Genome Sequence of Firmicute Strain S0AB, a Heterotrophic Iron/Sulfur-Oxidizing Extreme Acidophile.</title>
        <authorList>
            <person name="Vergara E."/>
            <person name="Pakostova E."/>
            <person name="Johnson D.B."/>
            <person name="Holmes D.S."/>
        </authorList>
    </citation>
    <scope>NUCLEOTIDE SEQUENCE</scope>
    <source>
        <strain evidence="5">S0AB</strain>
    </source>
</reference>
<dbReference type="SUPFAM" id="SSF55811">
    <property type="entry name" value="Nudix"/>
    <property type="match status" value="1"/>
</dbReference>